<evidence type="ECO:0000256" key="3">
    <source>
        <dbReference type="ARBA" id="ARBA00022989"/>
    </source>
</evidence>
<feature type="transmembrane region" description="Helical" evidence="5">
    <location>
        <begin position="35"/>
        <end position="56"/>
    </location>
</feature>
<name>N0B2M2_9HYPH</name>
<sequence length="197" mass="21307">MMVLIVGLILFLGVHLVPTSPELRDGLKERIGEVPYKIIFSLLSLIGLVVIVLGYHKLQLHPGKNPILWEPPVWTRHIAVALMLPAMILLVASVIPSRIRTAVRHPMLIAIKTWAFAHLIANGDLGALLLFGSFLAFAVYDRVSVKRRGAQGPLGNAVPSSSINDVIVVVLGVALYAALLLGGHQWLMGVSPMPELG</sequence>
<dbReference type="KEGG" id="hdt:HYPDE_27743"/>
<evidence type="ECO:0000256" key="5">
    <source>
        <dbReference type="SAM" id="Phobius"/>
    </source>
</evidence>
<feature type="domain" description="NnrU" evidence="6">
    <location>
        <begin position="3"/>
        <end position="192"/>
    </location>
</feature>
<dbReference type="EMBL" id="CP005587">
    <property type="protein sequence ID" value="AGK57228.1"/>
    <property type="molecule type" value="Genomic_DNA"/>
</dbReference>
<dbReference type="InterPro" id="IPR009915">
    <property type="entry name" value="NnrU_dom"/>
</dbReference>
<evidence type="ECO:0000313" key="8">
    <source>
        <dbReference type="Proteomes" id="UP000005952"/>
    </source>
</evidence>
<feature type="transmembrane region" description="Helical" evidence="5">
    <location>
        <begin position="77"/>
        <end position="95"/>
    </location>
</feature>
<reference evidence="7 8" key="1">
    <citation type="journal article" date="2013" name="Genome Announc.">
        <title>Genome sequences for three denitrifying bacterial strains isolated from a uranium- and nitrate-contaminated subsurface environment.</title>
        <authorList>
            <person name="Venkatramanan R."/>
            <person name="Prakash O."/>
            <person name="Woyke T."/>
            <person name="Chain P."/>
            <person name="Goodwin L.A."/>
            <person name="Watson D."/>
            <person name="Brooks S."/>
            <person name="Kostka J.E."/>
            <person name="Green S.J."/>
        </authorList>
    </citation>
    <scope>NUCLEOTIDE SEQUENCE [LARGE SCALE GENOMIC DNA]</scope>
    <source>
        <strain evidence="7 8">1NES1</strain>
    </source>
</reference>
<dbReference type="STRING" id="670307.HYPDE_27743"/>
<keyword evidence="3 5" id="KW-1133">Transmembrane helix</keyword>
<keyword evidence="8" id="KW-1185">Reference proteome</keyword>
<comment type="subcellular location">
    <subcellularLocation>
        <location evidence="1">Membrane</location>
        <topology evidence="1">Multi-pass membrane protein</topology>
    </subcellularLocation>
</comment>
<dbReference type="eggNOG" id="COG4094">
    <property type="taxonomic scope" value="Bacteria"/>
</dbReference>
<accession>N0B2M2</accession>
<feature type="transmembrane region" description="Helical" evidence="5">
    <location>
        <begin position="115"/>
        <end position="140"/>
    </location>
</feature>
<proteinExistence type="predicted"/>
<dbReference type="RefSeq" id="WP_015597265.1">
    <property type="nucleotide sequence ID" value="NC_021172.1"/>
</dbReference>
<evidence type="ECO:0000313" key="7">
    <source>
        <dbReference type="EMBL" id="AGK57228.1"/>
    </source>
</evidence>
<evidence type="ECO:0000259" key="6">
    <source>
        <dbReference type="Pfam" id="PF07298"/>
    </source>
</evidence>
<dbReference type="GO" id="GO:0016020">
    <property type="term" value="C:membrane"/>
    <property type="evidence" value="ECO:0007669"/>
    <property type="project" value="UniProtKB-SubCell"/>
</dbReference>
<keyword evidence="2 5" id="KW-0812">Transmembrane</keyword>
<evidence type="ECO:0000256" key="1">
    <source>
        <dbReference type="ARBA" id="ARBA00004141"/>
    </source>
</evidence>
<protein>
    <submittedName>
        <fullName evidence="7">NnrU family protein</fullName>
    </submittedName>
</protein>
<dbReference type="Pfam" id="PF07298">
    <property type="entry name" value="NnrU"/>
    <property type="match status" value="1"/>
</dbReference>
<gene>
    <name evidence="7" type="ORF">HYPDE_27743</name>
</gene>
<organism evidence="7 8">
    <name type="scientific">Hyphomicrobium denitrificans 1NES1</name>
    <dbReference type="NCBI Taxonomy" id="670307"/>
    <lineage>
        <taxon>Bacteria</taxon>
        <taxon>Pseudomonadati</taxon>
        <taxon>Pseudomonadota</taxon>
        <taxon>Alphaproteobacteria</taxon>
        <taxon>Hyphomicrobiales</taxon>
        <taxon>Hyphomicrobiaceae</taxon>
        <taxon>Hyphomicrobium</taxon>
    </lineage>
</organism>
<dbReference type="HOGENOM" id="CLU_104582_1_0_5"/>
<evidence type="ECO:0000256" key="2">
    <source>
        <dbReference type="ARBA" id="ARBA00022692"/>
    </source>
</evidence>
<dbReference type="Proteomes" id="UP000005952">
    <property type="component" value="Chromosome"/>
</dbReference>
<dbReference type="AlphaFoldDB" id="N0B2M2"/>
<keyword evidence="4 5" id="KW-0472">Membrane</keyword>
<dbReference type="OrthoDB" id="5293641at2"/>
<evidence type="ECO:0000256" key="4">
    <source>
        <dbReference type="ARBA" id="ARBA00023136"/>
    </source>
</evidence>
<feature type="transmembrane region" description="Helical" evidence="5">
    <location>
        <begin position="166"/>
        <end position="187"/>
    </location>
</feature>